<reference evidence="1" key="1">
    <citation type="submission" date="2022-04" db="EMBL/GenBank/DDBJ databases">
        <title>Jade perch genome.</title>
        <authorList>
            <person name="Chao B."/>
        </authorList>
    </citation>
    <scope>NUCLEOTIDE SEQUENCE</scope>
    <source>
        <strain evidence="1">CB-2022</strain>
    </source>
</reference>
<accession>A0ACB8WSD6</accession>
<dbReference type="Proteomes" id="UP000831701">
    <property type="component" value="Chromosome 6"/>
</dbReference>
<name>A0ACB8WSD6_9TELE</name>
<comment type="caution">
    <text evidence="1">The sequence shown here is derived from an EMBL/GenBank/DDBJ whole genome shotgun (WGS) entry which is preliminary data.</text>
</comment>
<organism evidence="1 2">
    <name type="scientific">Scortum barcoo</name>
    <name type="common">barcoo grunter</name>
    <dbReference type="NCBI Taxonomy" id="214431"/>
    <lineage>
        <taxon>Eukaryota</taxon>
        <taxon>Metazoa</taxon>
        <taxon>Chordata</taxon>
        <taxon>Craniata</taxon>
        <taxon>Vertebrata</taxon>
        <taxon>Euteleostomi</taxon>
        <taxon>Actinopterygii</taxon>
        <taxon>Neopterygii</taxon>
        <taxon>Teleostei</taxon>
        <taxon>Neoteleostei</taxon>
        <taxon>Acanthomorphata</taxon>
        <taxon>Eupercaria</taxon>
        <taxon>Centrarchiformes</taxon>
        <taxon>Terapontoidei</taxon>
        <taxon>Terapontidae</taxon>
        <taxon>Scortum</taxon>
    </lineage>
</organism>
<evidence type="ECO:0000313" key="1">
    <source>
        <dbReference type="EMBL" id="KAI3370706.1"/>
    </source>
</evidence>
<sequence length="432" mass="48235">MDLLLHQLTLYVPDEDKSIFGRSVNKLVFEGFTTGLLQTIATILGSLWPHISEPGQAEKTWISSPDAKVKSSATESFNTRTQDLISYVVNMGLIDKLYGCFLSIQGPVDEHPKMSAFLQQASALLHNMCKLCFVVTGRAPSIFNNKRQDPTGLTALLQSTDLVGVVHTLYCILLHSFLPESASQSQEPYSPGVIQVALQGIRFLNSFALLDLSAFQSVLGAEGLSLAFRHIVSSLLWYCTQHSSEELLHEVIICVGYFTVNHPDNQDINFTHSFVVIVDNGSSEKLHLGLIKVVNYHFVYPGCSNLECIIKGEAIGRVIVQSGRQPSVLQKLCQLPFQYFSHPRLIRVLFPSLISACYNNSQNKVILQQEMSCVLLATFIQTESINVRHTFESREIFAIVVEAEWGGHRVRQRLRVLPEGPRAGRCAERLKM</sequence>
<dbReference type="EMBL" id="CM041536">
    <property type="protein sequence ID" value="KAI3370706.1"/>
    <property type="molecule type" value="Genomic_DNA"/>
</dbReference>
<proteinExistence type="predicted"/>
<protein>
    <submittedName>
        <fullName evidence="1">Uncharacterized protein</fullName>
    </submittedName>
</protein>
<gene>
    <name evidence="1" type="ORF">L3Q82_007264</name>
</gene>
<evidence type="ECO:0000313" key="2">
    <source>
        <dbReference type="Proteomes" id="UP000831701"/>
    </source>
</evidence>
<keyword evidence="2" id="KW-1185">Reference proteome</keyword>